<feature type="compositionally biased region" description="Polar residues" evidence="1">
    <location>
        <begin position="34"/>
        <end position="50"/>
    </location>
</feature>
<dbReference type="EMBL" id="HE616899">
    <property type="protein sequence ID" value="CCF01220.1"/>
    <property type="molecule type" value="Genomic_DNA"/>
</dbReference>
<keyword evidence="2" id="KW-0614">Plasmid</keyword>
<gene>
    <name evidence="2" type="ordered locus">SFHH103_06762</name>
</gene>
<geneLocation type="plasmid" evidence="2 3">
    <name>pSfHH103e</name>
</geneLocation>
<organism evidence="2 3">
    <name type="scientific">Sinorhizobium fredii (strain HH103)</name>
    <dbReference type="NCBI Taxonomy" id="1117943"/>
    <lineage>
        <taxon>Bacteria</taxon>
        <taxon>Pseudomonadati</taxon>
        <taxon>Pseudomonadota</taxon>
        <taxon>Alphaproteobacteria</taxon>
        <taxon>Hyphomicrobiales</taxon>
        <taxon>Rhizobiaceae</taxon>
        <taxon>Sinorhizobium/Ensifer group</taxon>
        <taxon>Sinorhizobium</taxon>
    </lineage>
</organism>
<evidence type="ECO:0000313" key="2">
    <source>
        <dbReference type="EMBL" id="CCF01220.1"/>
    </source>
</evidence>
<evidence type="ECO:0000256" key="1">
    <source>
        <dbReference type="SAM" id="MobiDB-lite"/>
    </source>
</evidence>
<evidence type="ECO:0000313" key="3">
    <source>
        <dbReference type="Proteomes" id="UP000007735"/>
    </source>
</evidence>
<reference evidence="2 3" key="1">
    <citation type="journal article" date="2012" name="J. Bacteriol.">
        <title>Genome sequence of the soybean symbiont Sinorhizobium fredii HH103.</title>
        <authorList>
            <person name="Weidner S."/>
            <person name="Becker A."/>
            <person name="Bonilla I."/>
            <person name="Jaenicke S."/>
            <person name="Lloret J."/>
            <person name="Margaret I."/>
            <person name="Puhler A."/>
            <person name="Ruiz-Sainz J.E."/>
            <person name="Schneiker-Bekel S."/>
            <person name="Szczepanowski R."/>
            <person name="Vinardell J.M."/>
            <person name="Zehner S."/>
            <person name="Gottfert M."/>
        </authorList>
    </citation>
    <scope>NUCLEOTIDE SEQUENCE [LARGE SCALE GENOMIC DNA]</scope>
    <source>
        <strain evidence="2 3">HH103</strain>
        <plasmid evidence="3">pSfHH103e</plasmid>
    </source>
</reference>
<protein>
    <submittedName>
        <fullName evidence="2">Uncharacterized protein</fullName>
    </submittedName>
</protein>
<dbReference type="Proteomes" id="UP000007735">
    <property type="component" value="Plasmid pSfHH103e"/>
</dbReference>
<dbReference type="HOGENOM" id="CLU_3121895_0_0_5"/>
<accession>G9AJI8</accession>
<proteinExistence type="predicted"/>
<dbReference type="AlphaFoldDB" id="G9AJI8"/>
<sequence>MLLYRRILNEKLKGREPSREFTGRPQEWPKLGAGQSNNADSMVTTVRRTQ</sequence>
<feature type="region of interest" description="Disordered" evidence="1">
    <location>
        <begin position="14"/>
        <end position="50"/>
    </location>
</feature>
<name>G9AJI8_SINF1</name>
<dbReference type="KEGG" id="sfh:SFHH103_06762"/>